<comment type="caution">
    <text evidence="2">The sequence shown here is derived from an EMBL/GenBank/DDBJ whole genome shotgun (WGS) entry which is preliminary data.</text>
</comment>
<dbReference type="SMART" id="SM00849">
    <property type="entry name" value="Lactamase_B"/>
    <property type="match status" value="1"/>
</dbReference>
<protein>
    <submittedName>
        <fullName evidence="2">MBL fold metallo-hydrolase</fullName>
    </submittedName>
</protein>
<dbReference type="GO" id="GO:0016787">
    <property type="term" value="F:hydrolase activity"/>
    <property type="evidence" value="ECO:0007669"/>
    <property type="project" value="UniProtKB-KW"/>
</dbReference>
<sequence>MDSAKITVLAENSVLFASQYWGAHGLSFLVEARKGGLRRHILMDVGQDPRVLLHNMSVAGVQPGVVDAIVLSHCHYDHTGGLVEVLKSIGRRELPVIAHPDLFRVNLRRRPFIKYIGVREEDSRSRIEEAGGRLILTRDPAELMPGVLTTGEVKRRFDFEKAEDFLTLSPEGRLIRDEMLDDTSLILVLKDGLVVLTGCAHAGVCNIVEHAIELTSVKRVKAVVGGFHLVDATEERIGKTVDCLWNLGVEYVYAGHCTGFRAQVELYLRFKDRFKPLHTGLVLEF</sequence>
<gene>
    <name evidence="2" type="ORF">ENM60_04610</name>
</gene>
<dbReference type="InterPro" id="IPR052926">
    <property type="entry name" value="Metallo-beta-lactamase_dom"/>
</dbReference>
<dbReference type="PANTHER" id="PTHR13754">
    <property type="entry name" value="METALLO-BETA-LACTAMASE SUPERFAMILY PROTEIN"/>
    <property type="match status" value="1"/>
</dbReference>
<dbReference type="CDD" id="cd07713">
    <property type="entry name" value="DHPS-like_MBL-fold"/>
    <property type="match status" value="1"/>
</dbReference>
<evidence type="ECO:0000313" key="2">
    <source>
        <dbReference type="EMBL" id="HHP68050.1"/>
    </source>
</evidence>
<dbReference type="GO" id="GO:0016740">
    <property type="term" value="F:transferase activity"/>
    <property type="evidence" value="ECO:0007669"/>
    <property type="project" value="TreeGrafter"/>
</dbReference>
<dbReference type="Pfam" id="PF12706">
    <property type="entry name" value="Lactamase_B_2"/>
    <property type="match status" value="1"/>
</dbReference>
<feature type="domain" description="Metallo-beta-lactamase" evidence="1">
    <location>
        <begin position="24"/>
        <end position="256"/>
    </location>
</feature>
<dbReference type="InterPro" id="IPR001279">
    <property type="entry name" value="Metallo-B-lactamas"/>
</dbReference>
<dbReference type="Gene3D" id="3.60.15.10">
    <property type="entry name" value="Ribonuclease Z/Hydroxyacylglutathione hydrolase-like"/>
    <property type="match status" value="1"/>
</dbReference>
<keyword evidence="2" id="KW-0378">Hydrolase</keyword>
<reference evidence="2" key="1">
    <citation type="journal article" date="2020" name="mSystems">
        <title>Genome- and Community-Level Interaction Insights into Carbon Utilization and Element Cycling Functions of Hydrothermarchaeota in Hydrothermal Sediment.</title>
        <authorList>
            <person name="Zhou Z."/>
            <person name="Liu Y."/>
            <person name="Xu W."/>
            <person name="Pan J."/>
            <person name="Luo Z.H."/>
            <person name="Li M."/>
        </authorList>
    </citation>
    <scope>NUCLEOTIDE SEQUENCE [LARGE SCALE GENOMIC DNA]</scope>
    <source>
        <strain evidence="2">SpSt-110</strain>
    </source>
</reference>
<evidence type="ECO:0000259" key="1">
    <source>
        <dbReference type="SMART" id="SM00849"/>
    </source>
</evidence>
<name>A0A7J3XZE3_9CREN</name>
<dbReference type="AlphaFoldDB" id="A0A7J3XZE3"/>
<dbReference type="InterPro" id="IPR036866">
    <property type="entry name" value="RibonucZ/Hydroxyglut_hydro"/>
</dbReference>
<dbReference type="PANTHER" id="PTHR13754:SF18">
    <property type="entry name" value="7,8-DIHYDROPTERIN-6-METHYL-4-(BETA-D-RIBOFURANOSYL)-AMINOBENZENE-5'-PHOSPHATE SYNTHASE"/>
    <property type="match status" value="1"/>
</dbReference>
<accession>A0A7J3XZE3</accession>
<organism evidence="2">
    <name type="scientific">Thermogladius calderae</name>
    <dbReference type="NCBI Taxonomy" id="1200300"/>
    <lineage>
        <taxon>Archaea</taxon>
        <taxon>Thermoproteota</taxon>
        <taxon>Thermoprotei</taxon>
        <taxon>Desulfurococcales</taxon>
        <taxon>Desulfurococcaceae</taxon>
        <taxon>Thermogladius</taxon>
    </lineage>
</organism>
<dbReference type="EMBL" id="DRYK01000059">
    <property type="protein sequence ID" value="HHP68050.1"/>
    <property type="molecule type" value="Genomic_DNA"/>
</dbReference>
<proteinExistence type="predicted"/>
<dbReference type="SUPFAM" id="SSF56281">
    <property type="entry name" value="Metallo-hydrolase/oxidoreductase"/>
    <property type="match status" value="1"/>
</dbReference>
<dbReference type="InterPro" id="IPR041712">
    <property type="entry name" value="DHPS-like_MBL-fold"/>
</dbReference>